<evidence type="ECO:0000313" key="1">
    <source>
        <dbReference type="EMBL" id="KAI5669309.1"/>
    </source>
</evidence>
<evidence type="ECO:0000313" key="2">
    <source>
        <dbReference type="Proteomes" id="UP001060085"/>
    </source>
</evidence>
<protein>
    <submittedName>
        <fullName evidence="1">Uncharacterized protein</fullName>
    </submittedName>
</protein>
<keyword evidence="2" id="KW-1185">Reference proteome</keyword>
<reference evidence="2" key="1">
    <citation type="journal article" date="2023" name="Nat. Plants">
        <title>Single-cell RNA sequencing provides a high-resolution roadmap for understanding the multicellular compartmentation of specialized metabolism.</title>
        <authorList>
            <person name="Sun S."/>
            <person name="Shen X."/>
            <person name="Li Y."/>
            <person name="Li Y."/>
            <person name="Wang S."/>
            <person name="Li R."/>
            <person name="Zhang H."/>
            <person name="Shen G."/>
            <person name="Guo B."/>
            <person name="Wei J."/>
            <person name="Xu J."/>
            <person name="St-Pierre B."/>
            <person name="Chen S."/>
            <person name="Sun C."/>
        </authorList>
    </citation>
    <scope>NUCLEOTIDE SEQUENCE [LARGE SCALE GENOMIC DNA]</scope>
</reference>
<sequence>MHLPQIHFLYTKLSCYPIQVIHCLPFQRTQHFLTSNIPQKKKKKKILVIPMATLVLHGFLLLLFFLPLSTAMPPPNPLRCNQTGCFLYNSYGVWGDRKDCKGPNAVVYPTTEEELKSALANAKKNNLKVKVVTKFSHTIPKWACPPSSQNGVVLISSEKYNSNIDVDVANLKVTVDAGVGLRELIDKVEKLGLSLVTSPYWEGVTVGGLISTGAHGSSWWGKGGAVHDHVIGLRLIVGASESEGYAKIINLEGQEDNPLLNAAKVSLGMLGVISKVTLSLEKGFKRSISYNFTGDDAIEEKLREHAAKHEFADIQWYPSRHTAVYRNDDRVPLNTSGDGVNDFIGFQSNSILVSKSVRTTEKAFESARNVNGKCSLASTFMGFKKLSANGLKNNPLIFTGYPVIGHQGKMQTSGSCLYSSSLDITSSCAWDPRIKGLFFYESTAIFPSSKFPDFIKDVKKLRDLVKSENFCGVDIYNGFLIRFIKGSKAYLGQSEDSVVVDWNYFRADDPKIPRLNQDLWEEIEQMAFFKYGAKPHWGKNRNVAFINVTKKYSNFGKFIQVKKQLDPQNMFSSEWTDEILFGKYQGGGGGVDDDGCALEGECICSEARHCSPEKGYFCQSGLVYKEARVCRYSASSVN</sequence>
<organism evidence="1 2">
    <name type="scientific">Catharanthus roseus</name>
    <name type="common">Madagascar periwinkle</name>
    <name type="synonym">Vinca rosea</name>
    <dbReference type="NCBI Taxonomy" id="4058"/>
    <lineage>
        <taxon>Eukaryota</taxon>
        <taxon>Viridiplantae</taxon>
        <taxon>Streptophyta</taxon>
        <taxon>Embryophyta</taxon>
        <taxon>Tracheophyta</taxon>
        <taxon>Spermatophyta</taxon>
        <taxon>Magnoliopsida</taxon>
        <taxon>eudicotyledons</taxon>
        <taxon>Gunneridae</taxon>
        <taxon>Pentapetalae</taxon>
        <taxon>asterids</taxon>
        <taxon>lamiids</taxon>
        <taxon>Gentianales</taxon>
        <taxon>Apocynaceae</taxon>
        <taxon>Rauvolfioideae</taxon>
        <taxon>Vinceae</taxon>
        <taxon>Catharanthinae</taxon>
        <taxon>Catharanthus</taxon>
    </lineage>
</organism>
<dbReference type="Proteomes" id="UP001060085">
    <property type="component" value="Linkage Group LG04"/>
</dbReference>
<gene>
    <name evidence="1" type="ORF">M9H77_19162</name>
</gene>
<name>A0ACC0B9K9_CATRO</name>
<proteinExistence type="predicted"/>
<comment type="caution">
    <text evidence="1">The sequence shown here is derived from an EMBL/GenBank/DDBJ whole genome shotgun (WGS) entry which is preliminary data.</text>
</comment>
<accession>A0ACC0B9K9</accession>
<dbReference type="EMBL" id="CM044704">
    <property type="protein sequence ID" value="KAI5669309.1"/>
    <property type="molecule type" value="Genomic_DNA"/>
</dbReference>